<evidence type="ECO:0000313" key="1">
    <source>
        <dbReference type="EMBL" id="JAS28869.1"/>
    </source>
</evidence>
<accession>A0A1B6DTA6</accession>
<organism evidence="1">
    <name type="scientific">Clastoptera arizonana</name>
    <name type="common">Arizona spittle bug</name>
    <dbReference type="NCBI Taxonomy" id="38151"/>
    <lineage>
        <taxon>Eukaryota</taxon>
        <taxon>Metazoa</taxon>
        <taxon>Ecdysozoa</taxon>
        <taxon>Arthropoda</taxon>
        <taxon>Hexapoda</taxon>
        <taxon>Insecta</taxon>
        <taxon>Pterygota</taxon>
        <taxon>Neoptera</taxon>
        <taxon>Paraneoptera</taxon>
        <taxon>Hemiptera</taxon>
        <taxon>Auchenorrhyncha</taxon>
        <taxon>Cercopoidea</taxon>
        <taxon>Clastopteridae</taxon>
        <taxon>Clastoptera</taxon>
    </lineage>
</organism>
<sequence length="99" mass="10962">LKDLLEKFNLMNSPKSPYNCGITGIPLHNPVKNLKPERRSKQVVSRKCLKSGENVAILACANAIGDFIPPFIMYKGRKPSSADIKQEFSNDAKIISTDT</sequence>
<feature type="non-terminal residue" evidence="1">
    <location>
        <position position="1"/>
    </location>
</feature>
<protein>
    <recommendedName>
        <fullName evidence="2">DDE-1 domain-containing protein</fullName>
    </recommendedName>
</protein>
<dbReference type="EMBL" id="GEDC01008429">
    <property type="protein sequence ID" value="JAS28869.1"/>
    <property type="molecule type" value="Transcribed_RNA"/>
</dbReference>
<name>A0A1B6DTA6_9HEMI</name>
<evidence type="ECO:0008006" key="2">
    <source>
        <dbReference type="Google" id="ProtNLM"/>
    </source>
</evidence>
<reference evidence="1" key="1">
    <citation type="submission" date="2015-12" db="EMBL/GenBank/DDBJ databases">
        <title>De novo transcriptome assembly of four potential Pierce s Disease insect vectors from Arizona vineyards.</title>
        <authorList>
            <person name="Tassone E.E."/>
        </authorList>
    </citation>
    <scope>NUCLEOTIDE SEQUENCE</scope>
</reference>
<feature type="non-terminal residue" evidence="1">
    <location>
        <position position="99"/>
    </location>
</feature>
<proteinExistence type="predicted"/>
<gene>
    <name evidence="1" type="ORF">g.45376</name>
</gene>
<dbReference type="AlphaFoldDB" id="A0A1B6DTA6"/>